<dbReference type="Proteomes" id="UP001600165">
    <property type="component" value="Unassembled WGS sequence"/>
</dbReference>
<protein>
    <submittedName>
        <fullName evidence="2">Endonuclease/exonuclease/phosphatase family protein</fullName>
    </submittedName>
</protein>
<sequence>MRGLLRILAIAVALPALAVAAFFLWASAGSYPKDRYGEVVQFSSAVPPDKDTLSVVSYNIGYLSGLTNNVAVRRDRALFDTNQNTAVDALAPIDADFVALQEVDLEAKRSYNVNQVEAIAQALQFRYGAIAVNWDKNYVPFPTWPPSAHFGRILSGQAVLSRYPVTDQERFVLDKVASNPAYYNALYLDRLAQVAFINVNQQRLVIINVHLEAFDTATRLQQTDYVLNLAEQYASTSPVLLLGDFNSALNRPEEGEKSIQRILQSDRFRSAFELADPANPAIATFPSDQPQFKLDYIFYNPDKIEVLDARVVKEAAQASDHLPIAVQFRLR</sequence>
<dbReference type="InterPro" id="IPR051916">
    <property type="entry name" value="GPI-anchor_lipid_remodeler"/>
</dbReference>
<evidence type="ECO:0000313" key="2">
    <source>
        <dbReference type="EMBL" id="MFE4106740.1"/>
    </source>
</evidence>
<evidence type="ECO:0000313" key="3">
    <source>
        <dbReference type="Proteomes" id="UP001600165"/>
    </source>
</evidence>
<keyword evidence="2" id="KW-0540">Nuclease</keyword>
<dbReference type="PANTHER" id="PTHR14859">
    <property type="entry name" value="CALCOFLUOR WHITE HYPERSENSITIVE PROTEIN PRECURSOR"/>
    <property type="match status" value="1"/>
</dbReference>
<dbReference type="PANTHER" id="PTHR14859:SF15">
    <property type="entry name" value="ENDONUCLEASE_EXONUCLEASE_PHOSPHATASE DOMAIN-CONTAINING PROTEIN"/>
    <property type="match status" value="1"/>
</dbReference>
<dbReference type="Pfam" id="PF03372">
    <property type="entry name" value="Exo_endo_phos"/>
    <property type="match status" value="1"/>
</dbReference>
<dbReference type="SUPFAM" id="SSF56219">
    <property type="entry name" value="DNase I-like"/>
    <property type="match status" value="1"/>
</dbReference>
<reference evidence="2 3" key="1">
    <citation type="submission" date="2024-10" db="EMBL/GenBank/DDBJ databases">
        <authorList>
            <person name="Ratan Roy A."/>
            <person name="Morales Sandoval P.H."/>
            <person name="De Los Santos Villalobos S."/>
            <person name="Chakraborty S."/>
            <person name="Mukherjee J."/>
        </authorList>
    </citation>
    <scope>NUCLEOTIDE SEQUENCE [LARGE SCALE GENOMIC DNA]</scope>
    <source>
        <strain evidence="2 3">S1</strain>
    </source>
</reference>
<keyword evidence="2" id="KW-0255">Endonuclease</keyword>
<name>A0ABW6IGG9_9CYAN</name>
<gene>
    <name evidence="2" type="ORF">ACFVKH_10665</name>
</gene>
<dbReference type="InterPro" id="IPR005135">
    <property type="entry name" value="Endo/exonuclease/phosphatase"/>
</dbReference>
<organism evidence="2 3">
    <name type="scientific">Almyronema epifaneia S1</name>
    <dbReference type="NCBI Taxonomy" id="2991925"/>
    <lineage>
        <taxon>Bacteria</taxon>
        <taxon>Bacillati</taxon>
        <taxon>Cyanobacteriota</taxon>
        <taxon>Cyanophyceae</taxon>
        <taxon>Nodosilineales</taxon>
        <taxon>Nodosilineaceae</taxon>
        <taxon>Almyronema</taxon>
        <taxon>Almyronema epifaneia</taxon>
    </lineage>
</organism>
<keyword evidence="3" id="KW-1185">Reference proteome</keyword>
<dbReference type="InterPro" id="IPR036691">
    <property type="entry name" value="Endo/exonu/phosph_ase_sf"/>
</dbReference>
<dbReference type="RefSeq" id="WP_377964784.1">
    <property type="nucleotide sequence ID" value="NZ_JBHZOL010000071.1"/>
</dbReference>
<dbReference type="Gene3D" id="3.60.10.10">
    <property type="entry name" value="Endonuclease/exonuclease/phosphatase"/>
    <property type="match status" value="1"/>
</dbReference>
<accession>A0ABW6IGG9</accession>
<proteinExistence type="predicted"/>
<dbReference type="GO" id="GO:0004519">
    <property type="term" value="F:endonuclease activity"/>
    <property type="evidence" value="ECO:0007669"/>
    <property type="project" value="UniProtKB-KW"/>
</dbReference>
<keyword evidence="2" id="KW-0378">Hydrolase</keyword>
<dbReference type="EMBL" id="JBHZOL010000071">
    <property type="protein sequence ID" value="MFE4106740.1"/>
    <property type="molecule type" value="Genomic_DNA"/>
</dbReference>
<evidence type="ECO:0000259" key="1">
    <source>
        <dbReference type="Pfam" id="PF03372"/>
    </source>
</evidence>
<feature type="domain" description="Endonuclease/exonuclease/phosphatase" evidence="1">
    <location>
        <begin position="57"/>
        <end position="321"/>
    </location>
</feature>
<comment type="caution">
    <text evidence="2">The sequence shown here is derived from an EMBL/GenBank/DDBJ whole genome shotgun (WGS) entry which is preliminary data.</text>
</comment>